<dbReference type="Proteomes" id="UP001353858">
    <property type="component" value="Unassembled WGS sequence"/>
</dbReference>
<keyword evidence="1" id="KW-0175">Coiled coil</keyword>
<name>A0AAN7Q715_9COLE</name>
<gene>
    <name evidence="4" type="ORF">RN001_000378</name>
</gene>
<evidence type="ECO:0000256" key="1">
    <source>
        <dbReference type="SAM" id="Coils"/>
    </source>
</evidence>
<evidence type="ECO:0000259" key="3">
    <source>
        <dbReference type="Pfam" id="PF20700"/>
    </source>
</evidence>
<feature type="compositionally biased region" description="Basic residues" evidence="2">
    <location>
        <begin position="458"/>
        <end position="469"/>
    </location>
</feature>
<accession>A0AAN7Q715</accession>
<feature type="region of interest" description="Disordered" evidence="2">
    <location>
        <begin position="1"/>
        <end position="65"/>
    </location>
</feature>
<dbReference type="InterPro" id="IPR049012">
    <property type="entry name" value="Mutator_transp_dom"/>
</dbReference>
<dbReference type="Pfam" id="PF20700">
    <property type="entry name" value="Mutator"/>
    <property type="match status" value="1"/>
</dbReference>
<proteinExistence type="predicted"/>
<dbReference type="EMBL" id="JARPUR010000001">
    <property type="protein sequence ID" value="KAK4884107.1"/>
    <property type="molecule type" value="Genomic_DNA"/>
</dbReference>
<comment type="caution">
    <text evidence="4">The sequence shown here is derived from an EMBL/GenBank/DDBJ whole genome shotgun (WGS) entry which is preliminary data.</text>
</comment>
<feature type="compositionally biased region" description="Basic and acidic residues" evidence="2">
    <location>
        <begin position="1"/>
        <end position="12"/>
    </location>
</feature>
<evidence type="ECO:0000313" key="5">
    <source>
        <dbReference type="Proteomes" id="UP001353858"/>
    </source>
</evidence>
<organism evidence="4 5">
    <name type="scientific">Aquatica leii</name>
    <dbReference type="NCBI Taxonomy" id="1421715"/>
    <lineage>
        <taxon>Eukaryota</taxon>
        <taxon>Metazoa</taxon>
        <taxon>Ecdysozoa</taxon>
        <taxon>Arthropoda</taxon>
        <taxon>Hexapoda</taxon>
        <taxon>Insecta</taxon>
        <taxon>Pterygota</taxon>
        <taxon>Neoptera</taxon>
        <taxon>Endopterygota</taxon>
        <taxon>Coleoptera</taxon>
        <taxon>Polyphaga</taxon>
        <taxon>Elateriformia</taxon>
        <taxon>Elateroidea</taxon>
        <taxon>Lampyridae</taxon>
        <taxon>Luciolinae</taxon>
        <taxon>Aquatica</taxon>
    </lineage>
</organism>
<sequence length="540" mass="60551">MNRSFEKKKETAFIRGKRKRKKEEQSAFFQKSSTSTTSSDNPEYSASARPQELEDTGSSSSKKELVAASIDGDTENFSYNSKILATSEGTEVGPEFDKEMKIDDIEDKDLMSENVQIIKCPIPKIIEEHDIRFLMFSEETGKAIITDPLRIEIIKHGFKHFQNIEGPFLPTNNRSMNKTWFFKKLGNGHGEQVMRSCEIVKKVWESCLQKEMISAAQAEREIAISKGHVNSGGIPYITVIGDGGWSKRSYGHGYNASSGVGIIIGAETKKPLFLGLRKDIINAPYHIFGRHSNCRQTFCKRKQNEEDDKINLLENSAFFQAIKQILDPLVHKADRLAFNHTTNQAERYMSLVAKCTGGKRVNFGASPDGLTHDNGLLEVKCLPSIGDGKFKESATSKTCFEVLNNCIMLKRNHSYYYQNGGPIIQKKKKARKKLEEAKIKKEKRLKVKNDKEVEKLKKTGKKSKSKKIIGKGNQENQDPSPSTSSNKLKCSACNEDLISDVEEDDEKNIVSGGTTGSAPNSMILLMKKPQPKIIFALYVP</sequence>
<protein>
    <recommendedName>
        <fullName evidence="3">Mutator-like transposase domain-containing protein</fullName>
    </recommendedName>
</protein>
<feature type="coiled-coil region" evidence="1">
    <location>
        <begin position="424"/>
        <end position="451"/>
    </location>
</feature>
<keyword evidence="5" id="KW-1185">Reference proteome</keyword>
<feature type="compositionally biased region" description="Polar residues" evidence="2">
    <location>
        <begin position="473"/>
        <end position="488"/>
    </location>
</feature>
<dbReference type="AlphaFoldDB" id="A0AAN7Q715"/>
<feature type="domain" description="Mutator-like transposase" evidence="3">
    <location>
        <begin position="200"/>
        <end position="277"/>
    </location>
</feature>
<evidence type="ECO:0000313" key="4">
    <source>
        <dbReference type="EMBL" id="KAK4884107.1"/>
    </source>
</evidence>
<feature type="region of interest" description="Disordered" evidence="2">
    <location>
        <begin position="452"/>
        <end position="488"/>
    </location>
</feature>
<evidence type="ECO:0000256" key="2">
    <source>
        <dbReference type="SAM" id="MobiDB-lite"/>
    </source>
</evidence>
<dbReference type="Gene3D" id="3.90.320.10">
    <property type="match status" value="1"/>
</dbReference>
<dbReference type="InterPro" id="IPR011604">
    <property type="entry name" value="PDDEXK-like_dom_sf"/>
</dbReference>
<reference evidence="5" key="1">
    <citation type="submission" date="2023-01" db="EMBL/GenBank/DDBJ databases">
        <title>Key to firefly adult light organ development and bioluminescence: homeobox transcription factors regulate luciferase expression and transportation to peroxisome.</title>
        <authorList>
            <person name="Fu X."/>
        </authorList>
    </citation>
    <scope>NUCLEOTIDE SEQUENCE [LARGE SCALE GENOMIC DNA]</scope>
</reference>